<accession>A0A538U9T2</accession>
<dbReference type="AlphaFoldDB" id="A0A538U9T2"/>
<evidence type="ECO:0000256" key="1">
    <source>
        <dbReference type="ARBA" id="ARBA00004613"/>
    </source>
</evidence>
<dbReference type="InterPro" id="IPR051398">
    <property type="entry name" value="Polysacch_Deacetylase"/>
</dbReference>
<dbReference type="GO" id="GO:0005975">
    <property type="term" value="P:carbohydrate metabolic process"/>
    <property type="evidence" value="ECO:0007669"/>
    <property type="project" value="InterPro"/>
</dbReference>
<feature type="compositionally biased region" description="Basic residues" evidence="3">
    <location>
        <begin position="1"/>
        <end position="11"/>
    </location>
</feature>
<keyword evidence="2" id="KW-0732">Signal</keyword>
<proteinExistence type="predicted"/>
<dbReference type="GO" id="GO:0016810">
    <property type="term" value="F:hydrolase activity, acting on carbon-nitrogen (but not peptide) bonds"/>
    <property type="evidence" value="ECO:0007669"/>
    <property type="project" value="InterPro"/>
</dbReference>
<dbReference type="GO" id="GO:0005576">
    <property type="term" value="C:extracellular region"/>
    <property type="evidence" value="ECO:0007669"/>
    <property type="project" value="UniProtKB-SubCell"/>
</dbReference>
<dbReference type="InterPro" id="IPR011330">
    <property type="entry name" value="Glyco_hydro/deAcase_b/a-brl"/>
</dbReference>
<dbReference type="PROSITE" id="PS51677">
    <property type="entry name" value="NODB"/>
    <property type="match status" value="1"/>
</dbReference>
<comment type="subcellular location">
    <subcellularLocation>
        <location evidence="1">Secreted</location>
    </subcellularLocation>
</comment>
<dbReference type="PANTHER" id="PTHR34216">
    <property type="match status" value="1"/>
</dbReference>
<dbReference type="Pfam" id="PF01522">
    <property type="entry name" value="Polysacc_deac_1"/>
    <property type="match status" value="1"/>
</dbReference>
<name>A0A538U9T2_UNCEI</name>
<evidence type="ECO:0000259" key="4">
    <source>
        <dbReference type="PROSITE" id="PS51677"/>
    </source>
</evidence>
<evidence type="ECO:0000256" key="3">
    <source>
        <dbReference type="SAM" id="MobiDB-lite"/>
    </source>
</evidence>
<feature type="region of interest" description="Disordered" evidence="3">
    <location>
        <begin position="1"/>
        <end position="28"/>
    </location>
</feature>
<dbReference type="SUPFAM" id="SSF88713">
    <property type="entry name" value="Glycoside hydrolase/deacetylase"/>
    <property type="match status" value="1"/>
</dbReference>
<evidence type="ECO:0000313" key="5">
    <source>
        <dbReference type="EMBL" id="TMQ72661.1"/>
    </source>
</evidence>
<dbReference type="PANTHER" id="PTHR34216:SF3">
    <property type="entry name" value="POLY-BETA-1,6-N-ACETYL-D-GLUCOSAMINE N-DEACETYLASE"/>
    <property type="match status" value="1"/>
</dbReference>
<dbReference type="Gene3D" id="3.20.20.370">
    <property type="entry name" value="Glycoside hydrolase/deacetylase"/>
    <property type="match status" value="1"/>
</dbReference>
<evidence type="ECO:0000313" key="6">
    <source>
        <dbReference type="Proteomes" id="UP000319771"/>
    </source>
</evidence>
<dbReference type="InterPro" id="IPR002509">
    <property type="entry name" value="NODB_dom"/>
</dbReference>
<evidence type="ECO:0000256" key="2">
    <source>
        <dbReference type="ARBA" id="ARBA00022729"/>
    </source>
</evidence>
<dbReference type="Proteomes" id="UP000319771">
    <property type="component" value="Unassembled WGS sequence"/>
</dbReference>
<gene>
    <name evidence="5" type="ORF">E6K81_06760</name>
</gene>
<organism evidence="5 6">
    <name type="scientific">Eiseniibacteriota bacterium</name>
    <dbReference type="NCBI Taxonomy" id="2212470"/>
    <lineage>
        <taxon>Bacteria</taxon>
        <taxon>Candidatus Eiseniibacteriota</taxon>
    </lineage>
</organism>
<protein>
    <recommendedName>
        <fullName evidence="4">NodB homology domain-containing protein</fullName>
    </recommendedName>
</protein>
<sequence length="410" mass="44683">MHASLLRRRAPRREPRRSPARGGARGGDLVDRDLVRLRRPVLRDPEHRQLLDAVRAGAGPGDRVPGAAGMNGRTLRWLLTLVRPRTSGDGARGASRLTILRHHRVYEDGAHPLYRLGVAASVLRAQVELLDRERLGPITVAEGLRRLEAGEPGHRVAMTFDDGYADNAHRALPLLAAVGARATFYLTAGLIERREPAWWDVLAHALERTRLASFDWTGAAGTLRLPVATRAERARALETLLPDFRVEPARRTERLETLRRALEVSEGAPCEFMSWSEAAGLRAAGMELGAHTLSHPHLRTLDAASQQREIAGSVELIERRTGVRPQGLAYPGGDFDARTVTAARAAGLAYAVTTRAGDNRPGASRFELRRRGFAEGACLGPGGRFSPRLAMAELDGAFDRLRGAFAGGRA</sequence>
<dbReference type="CDD" id="cd10918">
    <property type="entry name" value="CE4_NodB_like_5s_6s"/>
    <property type="match status" value="1"/>
</dbReference>
<dbReference type="EMBL" id="VBPB01000098">
    <property type="protein sequence ID" value="TMQ72661.1"/>
    <property type="molecule type" value="Genomic_DNA"/>
</dbReference>
<comment type="caution">
    <text evidence="5">The sequence shown here is derived from an EMBL/GenBank/DDBJ whole genome shotgun (WGS) entry which is preliminary data.</text>
</comment>
<feature type="domain" description="NodB homology" evidence="4">
    <location>
        <begin position="154"/>
        <end position="410"/>
    </location>
</feature>
<reference evidence="5 6" key="1">
    <citation type="journal article" date="2019" name="Nat. Microbiol.">
        <title>Mediterranean grassland soil C-N compound turnover is dependent on rainfall and depth, and is mediated by genomically divergent microorganisms.</title>
        <authorList>
            <person name="Diamond S."/>
            <person name="Andeer P.F."/>
            <person name="Li Z."/>
            <person name="Crits-Christoph A."/>
            <person name="Burstein D."/>
            <person name="Anantharaman K."/>
            <person name="Lane K.R."/>
            <person name="Thomas B.C."/>
            <person name="Pan C."/>
            <person name="Northen T.R."/>
            <person name="Banfield J.F."/>
        </authorList>
    </citation>
    <scope>NUCLEOTIDE SEQUENCE [LARGE SCALE GENOMIC DNA]</scope>
    <source>
        <strain evidence="5">WS_11</strain>
    </source>
</reference>